<dbReference type="SMART" id="SM01185">
    <property type="entry name" value="EFP"/>
    <property type="match status" value="1"/>
</dbReference>
<evidence type="ECO:0000256" key="6">
    <source>
        <dbReference type="ARBA" id="ARBA00022917"/>
    </source>
</evidence>
<evidence type="ECO:0000259" key="10">
    <source>
        <dbReference type="SMART" id="SM00841"/>
    </source>
</evidence>
<dbReference type="eggNOG" id="COG0231">
    <property type="taxonomic scope" value="Bacteria"/>
</dbReference>
<dbReference type="FunFam" id="2.40.50.140:FF:000004">
    <property type="entry name" value="Elongation factor P"/>
    <property type="match status" value="1"/>
</dbReference>
<dbReference type="Gene3D" id="2.40.50.140">
    <property type="entry name" value="Nucleic acid-binding proteins"/>
    <property type="match status" value="2"/>
</dbReference>
<dbReference type="SMART" id="SM00841">
    <property type="entry name" value="Elong-fact-P_C"/>
    <property type="match status" value="1"/>
</dbReference>
<dbReference type="CDD" id="cd05794">
    <property type="entry name" value="S1_EF-P_repeat_2"/>
    <property type="match status" value="1"/>
</dbReference>
<dbReference type="EMBL" id="ABVL01000012">
    <property type="protein sequence ID" value="EDY18539.1"/>
    <property type="molecule type" value="Genomic_DNA"/>
</dbReference>
<dbReference type="InterPro" id="IPR015365">
    <property type="entry name" value="Elong-fact-P_C"/>
</dbReference>
<evidence type="ECO:0000313" key="13">
    <source>
        <dbReference type="Proteomes" id="UP000005824"/>
    </source>
</evidence>
<accession>B4D4T6</accession>
<name>B4D4T6_9BACT</name>
<dbReference type="InterPro" id="IPR012340">
    <property type="entry name" value="NA-bd_OB-fold"/>
</dbReference>
<dbReference type="InParanoid" id="B4D4T6"/>
<dbReference type="InterPro" id="IPR011768">
    <property type="entry name" value="Transl_elongation_fac_P"/>
</dbReference>
<dbReference type="PANTHER" id="PTHR30053:SF14">
    <property type="entry name" value="TRANSLATION ELONGATION FACTOR KOW-LIKE DOMAIN-CONTAINING PROTEIN"/>
    <property type="match status" value="1"/>
</dbReference>
<dbReference type="PIRSF" id="PIRSF005901">
    <property type="entry name" value="EF-P"/>
    <property type="match status" value="1"/>
</dbReference>
<comment type="function">
    <text evidence="7">Involved in peptide bond synthesis. Stimulates efficient translation and peptide-bond synthesis on native or reconstituted 70S ribosomes in vitro. Probably functions indirectly by altering the affinity of the ribosome for aminoacyl-tRNA, thus increasing their reactivity as acceptors for peptidyl transferase.</text>
</comment>
<dbReference type="CDD" id="cd04470">
    <property type="entry name" value="S1_EF-P_repeat_1"/>
    <property type="match status" value="1"/>
</dbReference>
<evidence type="ECO:0000256" key="5">
    <source>
        <dbReference type="ARBA" id="ARBA00022768"/>
    </source>
</evidence>
<dbReference type="FunFam" id="2.40.50.140:FF:000009">
    <property type="entry name" value="Elongation factor P"/>
    <property type="match status" value="1"/>
</dbReference>
<comment type="subcellular location">
    <subcellularLocation>
        <location evidence="1 7">Cytoplasm</location>
    </subcellularLocation>
</comment>
<evidence type="ECO:0000259" key="11">
    <source>
        <dbReference type="SMART" id="SM01185"/>
    </source>
</evidence>
<dbReference type="SUPFAM" id="SSF50249">
    <property type="entry name" value="Nucleic acid-binding proteins"/>
    <property type="match status" value="2"/>
</dbReference>
<organism evidence="12 13">
    <name type="scientific">Chthoniobacter flavus Ellin428</name>
    <dbReference type="NCBI Taxonomy" id="497964"/>
    <lineage>
        <taxon>Bacteria</taxon>
        <taxon>Pseudomonadati</taxon>
        <taxon>Verrucomicrobiota</taxon>
        <taxon>Spartobacteria</taxon>
        <taxon>Chthoniobacterales</taxon>
        <taxon>Chthoniobacteraceae</taxon>
        <taxon>Chthoniobacter</taxon>
    </lineage>
</organism>
<dbReference type="UniPathway" id="UPA00345"/>
<dbReference type="InterPro" id="IPR013852">
    <property type="entry name" value="Transl_elong_P/YeiP_CS"/>
</dbReference>
<comment type="similarity">
    <text evidence="3 7 9">Belongs to the elongation factor P family.</text>
</comment>
<dbReference type="Pfam" id="PF08207">
    <property type="entry name" value="EFP_N"/>
    <property type="match status" value="1"/>
</dbReference>
<dbReference type="STRING" id="497964.CfE428DRAFT_3924"/>
<dbReference type="NCBIfam" id="NF001810">
    <property type="entry name" value="PRK00529.1"/>
    <property type="match status" value="1"/>
</dbReference>
<evidence type="ECO:0000256" key="3">
    <source>
        <dbReference type="ARBA" id="ARBA00009479"/>
    </source>
</evidence>
<proteinExistence type="inferred from homology"/>
<dbReference type="InterPro" id="IPR008991">
    <property type="entry name" value="Translation_prot_SH3-like_sf"/>
</dbReference>
<sequence length="185" mass="20422">MAAANDLRKGMCIRYNGNPAIVLEVQHRTPGNLRAFVQAIIRYIGTGKSADVRFGSTDKVETVDVERKEVEYSYKDQTGFHFMDPENYETIDFDEAFVGDTKEYLTENLKVEVLYVEGKAASITLPSSVVLTVTESAEGVRGDSANNVQKPATLETGKIIQVPLFVKEGEKVKVSTENGSYMGRA</sequence>
<keyword evidence="6 7" id="KW-0648">Protein biosynthesis</keyword>
<protein>
    <recommendedName>
        <fullName evidence="7 8">Elongation factor P</fullName>
        <shortName evidence="7">EF-P</shortName>
    </recommendedName>
</protein>
<dbReference type="SUPFAM" id="SSF50104">
    <property type="entry name" value="Translation proteins SH3-like domain"/>
    <property type="match status" value="1"/>
</dbReference>
<reference evidence="12 13" key="1">
    <citation type="journal article" date="2011" name="J. Bacteriol.">
        <title>Genome sequence of Chthoniobacter flavus Ellin428, an aerobic heterotrophic soil bacterium.</title>
        <authorList>
            <person name="Kant R."/>
            <person name="van Passel M.W."/>
            <person name="Palva A."/>
            <person name="Lucas S."/>
            <person name="Lapidus A."/>
            <person name="Glavina Del Rio T."/>
            <person name="Dalin E."/>
            <person name="Tice H."/>
            <person name="Bruce D."/>
            <person name="Goodwin L."/>
            <person name="Pitluck S."/>
            <person name="Larimer F.W."/>
            <person name="Land M.L."/>
            <person name="Hauser L."/>
            <person name="Sangwan P."/>
            <person name="de Vos W.M."/>
            <person name="Janssen P.H."/>
            <person name="Smidt H."/>
        </authorList>
    </citation>
    <scope>NUCLEOTIDE SEQUENCE [LARGE SCALE GENOMIC DNA]</scope>
    <source>
        <strain evidence="12 13">Ellin428</strain>
    </source>
</reference>
<comment type="caution">
    <text evidence="12">The sequence shown here is derived from an EMBL/GenBank/DDBJ whole genome shotgun (WGS) entry which is preliminary data.</text>
</comment>
<dbReference type="PROSITE" id="PS01275">
    <property type="entry name" value="EFP"/>
    <property type="match status" value="1"/>
</dbReference>
<evidence type="ECO:0000256" key="8">
    <source>
        <dbReference type="NCBIfam" id="TIGR00038"/>
    </source>
</evidence>
<dbReference type="Proteomes" id="UP000005824">
    <property type="component" value="Unassembled WGS sequence"/>
</dbReference>
<dbReference type="GO" id="GO:0005829">
    <property type="term" value="C:cytosol"/>
    <property type="evidence" value="ECO:0007669"/>
    <property type="project" value="UniProtKB-ARBA"/>
</dbReference>
<feature type="domain" description="Translation elongation factor P/YeiP central" evidence="11">
    <location>
        <begin position="67"/>
        <end position="121"/>
    </location>
</feature>
<feature type="domain" description="Elongation factor P C-terminal" evidence="10">
    <location>
        <begin position="129"/>
        <end position="184"/>
    </location>
</feature>
<dbReference type="Pfam" id="PF09285">
    <property type="entry name" value="Elong-fact-P_C"/>
    <property type="match status" value="1"/>
</dbReference>
<dbReference type="HAMAP" id="MF_00141">
    <property type="entry name" value="EF_P"/>
    <property type="match status" value="1"/>
</dbReference>
<dbReference type="NCBIfam" id="TIGR00038">
    <property type="entry name" value="efp"/>
    <property type="match status" value="1"/>
</dbReference>
<dbReference type="InterPro" id="IPR014722">
    <property type="entry name" value="Rib_uL2_dom2"/>
</dbReference>
<keyword evidence="4 7" id="KW-0963">Cytoplasm</keyword>
<evidence type="ECO:0000256" key="7">
    <source>
        <dbReference type="HAMAP-Rule" id="MF_00141"/>
    </source>
</evidence>
<dbReference type="InterPro" id="IPR013185">
    <property type="entry name" value="Transl_elong_KOW-like"/>
</dbReference>
<dbReference type="RefSeq" id="WP_006981249.1">
    <property type="nucleotide sequence ID" value="NZ_ABVL01000012.1"/>
</dbReference>
<dbReference type="Gene3D" id="2.30.30.30">
    <property type="match status" value="1"/>
</dbReference>
<dbReference type="FunCoup" id="B4D4T6">
    <property type="interactions" value="549"/>
</dbReference>
<evidence type="ECO:0000256" key="1">
    <source>
        <dbReference type="ARBA" id="ARBA00004496"/>
    </source>
</evidence>
<dbReference type="InterPro" id="IPR020599">
    <property type="entry name" value="Transl_elong_fac_P/YeiP"/>
</dbReference>
<comment type="pathway">
    <text evidence="2 7">Protein biosynthesis; polypeptide chain elongation.</text>
</comment>
<dbReference type="PANTHER" id="PTHR30053">
    <property type="entry name" value="ELONGATION FACTOR P"/>
    <property type="match status" value="1"/>
</dbReference>
<dbReference type="GO" id="GO:0043043">
    <property type="term" value="P:peptide biosynthetic process"/>
    <property type="evidence" value="ECO:0007669"/>
    <property type="project" value="InterPro"/>
</dbReference>
<dbReference type="Pfam" id="PF01132">
    <property type="entry name" value="EFP"/>
    <property type="match status" value="1"/>
</dbReference>
<evidence type="ECO:0000313" key="12">
    <source>
        <dbReference type="EMBL" id="EDY18539.1"/>
    </source>
</evidence>
<gene>
    <name evidence="7" type="primary">efp</name>
    <name evidence="12" type="ORF">CfE428DRAFT_3924</name>
</gene>
<dbReference type="GO" id="GO:0003746">
    <property type="term" value="F:translation elongation factor activity"/>
    <property type="evidence" value="ECO:0007669"/>
    <property type="project" value="UniProtKB-UniRule"/>
</dbReference>
<dbReference type="AlphaFoldDB" id="B4D4T6"/>
<evidence type="ECO:0000256" key="9">
    <source>
        <dbReference type="RuleBase" id="RU004389"/>
    </source>
</evidence>
<dbReference type="InterPro" id="IPR001059">
    <property type="entry name" value="Transl_elong_P/YeiP_cen"/>
</dbReference>
<evidence type="ECO:0000256" key="2">
    <source>
        <dbReference type="ARBA" id="ARBA00004815"/>
    </source>
</evidence>
<keyword evidence="13" id="KW-1185">Reference proteome</keyword>
<evidence type="ECO:0000256" key="4">
    <source>
        <dbReference type="ARBA" id="ARBA00022490"/>
    </source>
</evidence>
<keyword evidence="5 7" id="KW-0251">Elongation factor</keyword>